<dbReference type="PANTHER" id="PTHR13832:SF792">
    <property type="entry name" value="GM14286P"/>
    <property type="match status" value="1"/>
</dbReference>
<feature type="domain" description="PPM-type phosphatase" evidence="2">
    <location>
        <begin position="49"/>
        <end position="451"/>
    </location>
</feature>
<dbReference type="SMART" id="SM00332">
    <property type="entry name" value="PP2Cc"/>
    <property type="match status" value="1"/>
</dbReference>
<dbReference type="InterPro" id="IPR036457">
    <property type="entry name" value="PPM-type-like_dom_sf"/>
</dbReference>
<reference evidence="3 4" key="1">
    <citation type="submission" date="2024-01" db="EMBL/GenBank/DDBJ databases">
        <title>A draft genome for the cacao thread blight pathogen Marasmiellus scandens.</title>
        <authorList>
            <person name="Baruah I.K."/>
            <person name="Leung J."/>
            <person name="Bukari Y."/>
            <person name="Amoako-Attah I."/>
            <person name="Meinhardt L.W."/>
            <person name="Bailey B.A."/>
            <person name="Cohen S.P."/>
        </authorList>
    </citation>
    <scope>NUCLEOTIDE SEQUENCE [LARGE SCALE GENOMIC DNA]</scope>
    <source>
        <strain evidence="3 4">GH-19</strain>
    </source>
</reference>
<organism evidence="3 4">
    <name type="scientific">Marasmiellus scandens</name>
    <dbReference type="NCBI Taxonomy" id="2682957"/>
    <lineage>
        <taxon>Eukaryota</taxon>
        <taxon>Fungi</taxon>
        <taxon>Dikarya</taxon>
        <taxon>Basidiomycota</taxon>
        <taxon>Agaricomycotina</taxon>
        <taxon>Agaricomycetes</taxon>
        <taxon>Agaricomycetidae</taxon>
        <taxon>Agaricales</taxon>
        <taxon>Marasmiineae</taxon>
        <taxon>Omphalotaceae</taxon>
        <taxon>Marasmiellus</taxon>
    </lineage>
</organism>
<dbReference type="Proteomes" id="UP001498398">
    <property type="component" value="Unassembled WGS sequence"/>
</dbReference>
<dbReference type="InterPro" id="IPR015655">
    <property type="entry name" value="PP2C"/>
</dbReference>
<feature type="region of interest" description="Disordered" evidence="1">
    <location>
        <begin position="1"/>
        <end position="24"/>
    </location>
</feature>
<dbReference type="InterPro" id="IPR001932">
    <property type="entry name" value="PPM-type_phosphatase-like_dom"/>
</dbReference>
<dbReference type="PROSITE" id="PS51746">
    <property type="entry name" value="PPM_2"/>
    <property type="match status" value="1"/>
</dbReference>
<accession>A0ABR1IPK5</accession>
<dbReference type="PANTHER" id="PTHR13832">
    <property type="entry name" value="PROTEIN PHOSPHATASE 2C"/>
    <property type="match status" value="1"/>
</dbReference>
<dbReference type="Gene3D" id="3.60.40.10">
    <property type="entry name" value="PPM-type phosphatase domain"/>
    <property type="match status" value="1"/>
</dbReference>
<evidence type="ECO:0000259" key="2">
    <source>
        <dbReference type="PROSITE" id="PS51746"/>
    </source>
</evidence>
<sequence>MSLTEPDEVRKETDMGKPGSGPWPYTVLPEPKLSSELARLAGARIIGNAHCVSFQPNGIPEYWNQDRYVVRDISMPVGESWKLRAVFDGHLGHELVDYTASNLPVLIQSALESHLSSSKSDLQRNSEEISSLLKQCIVSFDESILGDLASFFPHARSGGISDEDIKEIVNNVSGSTSCVSGSTSTNYARILRSLQGATALIVLINPESDELWVANLGDCQAVLGVQNSSGEWDAVSISTSHDCWDDEEVDRLKKEHPGESEVVLRHRVLGAMAVTRALGDYHYKLSRIYTDRVFLNIEPSVWPSEDHEWIRSVMQRNLTPPYLSNSPDVRYLNLNSSRPISNTAADVSNTGSLSRPKACLMMCSDGLVNLYDGELDWDPENMFEHWIRVVASESSSSEDQMLKASGIKSNHALRLLRDALGGRDEEKVSSMMTVEMEERWMDDTTVIVEFF</sequence>
<protein>
    <recommendedName>
        <fullName evidence="2">PPM-type phosphatase domain-containing protein</fullName>
    </recommendedName>
</protein>
<comment type="caution">
    <text evidence="3">The sequence shown here is derived from an EMBL/GenBank/DDBJ whole genome shotgun (WGS) entry which is preliminary data.</text>
</comment>
<keyword evidence="4" id="KW-1185">Reference proteome</keyword>
<gene>
    <name evidence="3" type="ORF">VKT23_018382</name>
</gene>
<dbReference type="Pfam" id="PF00481">
    <property type="entry name" value="PP2C"/>
    <property type="match status" value="1"/>
</dbReference>
<evidence type="ECO:0000313" key="3">
    <source>
        <dbReference type="EMBL" id="KAK7437947.1"/>
    </source>
</evidence>
<dbReference type="SUPFAM" id="SSF81606">
    <property type="entry name" value="PP2C-like"/>
    <property type="match status" value="1"/>
</dbReference>
<proteinExistence type="predicted"/>
<evidence type="ECO:0000313" key="4">
    <source>
        <dbReference type="Proteomes" id="UP001498398"/>
    </source>
</evidence>
<dbReference type="EMBL" id="JBANRG010000082">
    <property type="protein sequence ID" value="KAK7437947.1"/>
    <property type="molecule type" value="Genomic_DNA"/>
</dbReference>
<dbReference type="CDD" id="cd00143">
    <property type="entry name" value="PP2Cc"/>
    <property type="match status" value="1"/>
</dbReference>
<name>A0ABR1IPK5_9AGAR</name>
<evidence type="ECO:0000256" key="1">
    <source>
        <dbReference type="SAM" id="MobiDB-lite"/>
    </source>
</evidence>